<dbReference type="AlphaFoldDB" id="A0A3B1AJM9"/>
<evidence type="ECO:0000313" key="1">
    <source>
        <dbReference type="EMBL" id="VAX01921.1"/>
    </source>
</evidence>
<reference evidence="1" key="1">
    <citation type="submission" date="2018-06" db="EMBL/GenBank/DDBJ databases">
        <authorList>
            <person name="Zhirakovskaya E."/>
        </authorList>
    </citation>
    <scope>NUCLEOTIDE SEQUENCE</scope>
</reference>
<proteinExistence type="predicted"/>
<dbReference type="EMBL" id="UOFU01000244">
    <property type="protein sequence ID" value="VAX01921.1"/>
    <property type="molecule type" value="Genomic_DNA"/>
</dbReference>
<gene>
    <name evidence="1" type="ORF">MNBD_GAMMA20-184</name>
</gene>
<organism evidence="1">
    <name type="scientific">hydrothermal vent metagenome</name>
    <dbReference type="NCBI Taxonomy" id="652676"/>
    <lineage>
        <taxon>unclassified sequences</taxon>
        <taxon>metagenomes</taxon>
        <taxon>ecological metagenomes</taxon>
    </lineage>
</organism>
<accession>A0A3B1AJM9</accession>
<sequence>MKRRGILTTHPLTYFSRLFDNLFTEKILAKNTIPKRPYIVSLTFIGIGNEPHNLRASLIKNTPKTTIASVITK</sequence>
<protein>
    <submittedName>
        <fullName evidence="1">Uncharacterized protein</fullName>
    </submittedName>
</protein>
<name>A0A3B1AJM9_9ZZZZ</name>